<evidence type="ECO:0000256" key="10">
    <source>
        <dbReference type="ARBA" id="ARBA00022801"/>
    </source>
</evidence>
<dbReference type="Proteomes" id="UP000248887">
    <property type="component" value="Unassembled WGS sequence"/>
</dbReference>
<evidence type="ECO:0000256" key="13">
    <source>
        <dbReference type="ARBA" id="ARBA00022932"/>
    </source>
</evidence>
<dbReference type="SUPFAM" id="SSF56091">
    <property type="entry name" value="DNA ligase/mRNA capping enzyme, catalytic domain"/>
    <property type="match status" value="1"/>
</dbReference>
<dbReference type="InterPro" id="IPR012310">
    <property type="entry name" value="DNA_ligase_ATP-dep_cent"/>
</dbReference>
<dbReference type="Pfam" id="PF04679">
    <property type="entry name" value="DNA_ligase_A_C"/>
    <property type="match status" value="1"/>
</dbReference>
<keyword evidence="13" id="KW-0239">DNA-directed DNA polymerase</keyword>
<dbReference type="GO" id="GO:0003887">
    <property type="term" value="F:DNA-directed DNA polymerase activity"/>
    <property type="evidence" value="ECO:0007669"/>
    <property type="project" value="UniProtKB-KW"/>
</dbReference>
<evidence type="ECO:0000256" key="21">
    <source>
        <dbReference type="SAM" id="MobiDB-lite"/>
    </source>
</evidence>
<evidence type="ECO:0000256" key="12">
    <source>
        <dbReference type="ARBA" id="ARBA00022840"/>
    </source>
</evidence>
<feature type="region of interest" description="Disordered" evidence="21">
    <location>
        <begin position="1"/>
        <end position="27"/>
    </location>
</feature>
<dbReference type="Gene3D" id="3.90.920.10">
    <property type="entry name" value="DNA primase, PRIM domain"/>
    <property type="match status" value="1"/>
</dbReference>
<evidence type="ECO:0000256" key="16">
    <source>
        <dbReference type="ARBA" id="ARBA00023204"/>
    </source>
</evidence>
<evidence type="ECO:0000256" key="17">
    <source>
        <dbReference type="ARBA" id="ARBA00023211"/>
    </source>
</evidence>
<sequence>MPLDTYRRKRDFTKTAEPSGEAGTGDGHAYLIQKHAARRLHYDLRLEMDGVLKSWAVTRGPSLVPGEKRLAVHVEDHPLDYGSFEGTIPKGQYGGGTVMLWDTGSWSPIGDADKGYAKGHLEFELHGEKLHGHWHLVRMHPRKGEKADNWLLIKGEDDFARAEDAPDILDQLPDSVKTGRTMDEIAAGIAPPAKAKRPPAKARAAPSPTRRSRTSNPAKGEAVGKTTPLPGFIAPQLASLVASPPSAENWLHEIKFDGYRLQARIDHAASSRQQVQLFTRSGLDWTGRFGSALAEALLSLPAENAIIDGELVVENEAGISLFSLLQQDLAENRRDRFSFYAFDLLHLDGRDLRAQPLSARKEALTALMASARPPLRLSEPFEVDGATMLRHACRLSLEGLVSKRINAPYRSGRGKDWVKSKCAHRQEFVIGGFMPSTARAGAIGSLVLGVYEGDRLRHVGRVGTGFSQRVAQELHQRLEPLARARSPFAGGLTSEERRGVTFVAPELVAEVEFSGWTGDEHLRHAAFRGVREDKPAREIVREVATGAKGKPMATAAPPASRVKLTHPDRIYWPEDGITKQGLAEYYTQVWGFIAPFIVARPLALLRCPDGITQACFFQKHAWRGMNKAIRIRKDKDGEELLFIDDFDGLIALVQAGALEIHPWGAPLATLEKPDMVIFDLDPGEGVGWPEVVAGAREIRERLDAMGLPSFVKTSGGKGLHVVVPLAPKAGWVAAKAFAKALADSMAADDPDRYIAVATKARRDGRIFIDYLRNARGATAVAAYCTRARPGAAVSMPVAWEELDGISGAAQFTLDNAPARLAHLAADPWGGFRAAAVPLEAKSPRKRGR</sequence>
<dbReference type="Pfam" id="PF13298">
    <property type="entry name" value="LigD_N"/>
    <property type="match status" value="1"/>
</dbReference>
<dbReference type="PANTHER" id="PTHR42705">
    <property type="entry name" value="BIFUNCTIONAL NON-HOMOLOGOUS END JOINING PROTEIN LIGD"/>
    <property type="match status" value="1"/>
</dbReference>
<evidence type="ECO:0000259" key="22">
    <source>
        <dbReference type="PROSITE" id="PS50160"/>
    </source>
</evidence>
<dbReference type="CDD" id="cd07906">
    <property type="entry name" value="Adenylation_DNA_ligase_LigD_LigC"/>
    <property type="match status" value="1"/>
</dbReference>
<organism evidence="23 24">
    <name type="scientific">Ancylobacter novellus</name>
    <name type="common">Thiobacillus novellus</name>
    <dbReference type="NCBI Taxonomy" id="921"/>
    <lineage>
        <taxon>Bacteria</taxon>
        <taxon>Pseudomonadati</taxon>
        <taxon>Pseudomonadota</taxon>
        <taxon>Alphaproteobacteria</taxon>
        <taxon>Hyphomicrobiales</taxon>
        <taxon>Xanthobacteraceae</taxon>
        <taxon>Ancylobacter</taxon>
    </lineage>
</organism>
<keyword evidence="17" id="KW-0464">Manganese</keyword>
<evidence type="ECO:0000256" key="6">
    <source>
        <dbReference type="ARBA" id="ARBA00022722"/>
    </source>
</evidence>
<keyword evidence="3 23" id="KW-0436">Ligase</keyword>
<dbReference type="GO" id="GO:0004527">
    <property type="term" value="F:exonuclease activity"/>
    <property type="evidence" value="ECO:0007669"/>
    <property type="project" value="UniProtKB-KW"/>
</dbReference>
<dbReference type="InterPro" id="IPR012309">
    <property type="entry name" value="DNA_ligase_ATP-dep_C"/>
</dbReference>
<protein>
    <recommendedName>
        <fullName evidence="2">DNA ligase (ATP)</fullName>
        <ecNumber evidence="2">6.5.1.1</ecNumber>
    </recommendedName>
    <alternativeName>
        <fullName evidence="19">NHEJ DNA polymerase</fullName>
    </alternativeName>
</protein>
<dbReference type="PANTHER" id="PTHR42705:SF2">
    <property type="entry name" value="BIFUNCTIONAL NON-HOMOLOGOUS END JOINING PROTEIN LIGD"/>
    <property type="match status" value="1"/>
</dbReference>
<dbReference type="GO" id="GO:0006281">
    <property type="term" value="P:DNA repair"/>
    <property type="evidence" value="ECO:0007669"/>
    <property type="project" value="UniProtKB-KW"/>
</dbReference>
<keyword evidence="9" id="KW-0227">DNA damage</keyword>
<keyword evidence="4" id="KW-0808">Transferase</keyword>
<keyword evidence="15" id="KW-0233">DNA recombination</keyword>
<keyword evidence="5" id="KW-0548">Nucleotidyltransferase</keyword>
<dbReference type="InterPro" id="IPR014143">
    <property type="entry name" value="NHEJ_ligase_prk"/>
</dbReference>
<dbReference type="SUPFAM" id="SSF50249">
    <property type="entry name" value="Nucleic acid-binding proteins"/>
    <property type="match status" value="1"/>
</dbReference>
<proteinExistence type="predicted"/>
<dbReference type="GO" id="GO:0003910">
    <property type="term" value="F:DNA ligase (ATP) activity"/>
    <property type="evidence" value="ECO:0007669"/>
    <property type="project" value="UniProtKB-EC"/>
</dbReference>
<dbReference type="GO" id="GO:0003677">
    <property type="term" value="F:DNA binding"/>
    <property type="evidence" value="ECO:0007669"/>
    <property type="project" value="UniProtKB-KW"/>
</dbReference>
<keyword evidence="7" id="KW-0479">Metal-binding</keyword>
<keyword evidence="6" id="KW-0540">Nuclease</keyword>
<evidence type="ECO:0000256" key="3">
    <source>
        <dbReference type="ARBA" id="ARBA00022598"/>
    </source>
</evidence>
<reference evidence="23 24" key="1">
    <citation type="submission" date="2017-08" db="EMBL/GenBank/DDBJ databases">
        <title>Infants hospitalized years apart are colonized by the same room-sourced microbial strains.</title>
        <authorList>
            <person name="Brooks B."/>
            <person name="Olm M.R."/>
            <person name="Firek B.A."/>
            <person name="Baker R."/>
            <person name="Thomas B.C."/>
            <person name="Morowitz M.J."/>
            <person name="Banfield J.F."/>
        </authorList>
    </citation>
    <scope>NUCLEOTIDE SEQUENCE [LARGE SCALE GENOMIC DNA]</scope>
    <source>
        <strain evidence="23">S2_005_001_R2_27</strain>
    </source>
</reference>
<evidence type="ECO:0000256" key="2">
    <source>
        <dbReference type="ARBA" id="ARBA00012727"/>
    </source>
</evidence>
<feature type="region of interest" description="Disordered" evidence="21">
    <location>
        <begin position="188"/>
        <end position="227"/>
    </location>
</feature>
<dbReference type="NCBIfam" id="TIGR02777">
    <property type="entry name" value="LigD_PE_dom"/>
    <property type="match status" value="1"/>
</dbReference>
<keyword evidence="18" id="KW-0511">Multifunctional enzyme</keyword>
<dbReference type="CDD" id="cd07971">
    <property type="entry name" value="OBF_DNA_ligase_LigD"/>
    <property type="match status" value="1"/>
</dbReference>
<evidence type="ECO:0000256" key="14">
    <source>
        <dbReference type="ARBA" id="ARBA00023125"/>
    </source>
</evidence>
<evidence type="ECO:0000256" key="4">
    <source>
        <dbReference type="ARBA" id="ARBA00022679"/>
    </source>
</evidence>
<dbReference type="InterPro" id="IPR012340">
    <property type="entry name" value="NA-bd_OB-fold"/>
</dbReference>
<dbReference type="Pfam" id="PF21686">
    <property type="entry name" value="LigD_Prim-Pol"/>
    <property type="match status" value="1"/>
</dbReference>
<dbReference type="Gene3D" id="3.30.1490.70">
    <property type="match status" value="1"/>
</dbReference>
<dbReference type="CDD" id="cd04862">
    <property type="entry name" value="PaeLigD_Pol_like"/>
    <property type="match status" value="1"/>
</dbReference>
<evidence type="ECO:0000313" key="23">
    <source>
        <dbReference type="EMBL" id="PZQ80543.1"/>
    </source>
</evidence>
<keyword evidence="8" id="KW-0547">Nucleotide-binding</keyword>
<name>A0A2W5SLM3_ANCNO</name>
<evidence type="ECO:0000313" key="24">
    <source>
        <dbReference type="Proteomes" id="UP000248887"/>
    </source>
</evidence>
<dbReference type="PROSITE" id="PS50160">
    <property type="entry name" value="DNA_LIGASE_A3"/>
    <property type="match status" value="1"/>
</dbReference>
<evidence type="ECO:0000256" key="15">
    <source>
        <dbReference type="ARBA" id="ARBA00023172"/>
    </source>
</evidence>
<evidence type="ECO:0000256" key="9">
    <source>
        <dbReference type="ARBA" id="ARBA00022763"/>
    </source>
</evidence>
<evidence type="ECO:0000256" key="8">
    <source>
        <dbReference type="ARBA" id="ARBA00022741"/>
    </source>
</evidence>
<dbReference type="InterPro" id="IPR052171">
    <property type="entry name" value="NHEJ_LigD"/>
</dbReference>
<comment type="cofactor">
    <cofactor evidence="1">
        <name>Mn(2+)</name>
        <dbReference type="ChEBI" id="CHEBI:29035"/>
    </cofactor>
</comment>
<keyword evidence="10" id="KW-0378">Hydrolase</keyword>
<keyword evidence="16" id="KW-0234">DNA repair</keyword>
<gene>
    <name evidence="23" type="primary">ligD</name>
    <name evidence="23" type="ORF">DI549_16760</name>
</gene>
<comment type="caution">
    <text evidence="23">The sequence shown here is derived from an EMBL/GenBank/DDBJ whole genome shotgun (WGS) entry which is preliminary data.</text>
</comment>
<dbReference type="NCBIfam" id="TIGR02778">
    <property type="entry name" value="ligD_pol"/>
    <property type="match status" value="1"/>
</dbReference>
<accession>A0A2W5SLM3</accession>
<dbReference type="EC" id="6.5.1.1" evidence="2"/>
<evidence type="ECO:0000256" key="11">
    <source>
        <dbReference type="ARBA" id="ARBA00022839"/>
    </source>
</evidence>
<dbReference type="InterPro" id="IPR014144">
    <property type="entry name" value="LigD_PE_domain"/>
</dbReference>
<dbReference type="InterPro" id="IPR033651">
    <property type="entry name" value="PaeLigD_Pol-like"/>
</dbReference>
<keyword evidence="11" id="KW-0269">Exonuclease</keyword>
<dbReference type="InterPro" id="IPR014146">
    <property type="entry name" value="LigD_ligase_dom"/>
</dbReference>
<dbReference type="Gene3D" id="3.30.470.30">
    <property type="entry name" value="DNA ligase/mRNA capping enzyme"/>
    <property type="match status" value="1"/>
</dbReference>
<dbReference type="GO" id="GO:0005524">
    <property type="term" value="F:ATP binding"/>
    <property type="evidence" value="ECO:0007669"/>
    <property type="project" value="UniProtKB-KW"/>
</dbReference>
<dbReference type="Pfam" id="PF01068">
    <property type="entry name" value="DNA_ligase_A_M"/>
    <property type="match status" value="1"/>
</dbReference>
<comment type="catalytic activity">
    <reaction evidence="20">
        <text>ATP + (deoxyribonucleotide)n-3'-hydroxyl + 5'-phospho-(deoxyribonucleotide)m = (deoxyribonucleotide)n+m + AMP + diphosphate.</text>
        <dbReference type="EC" id="6.5.1.1"/>
    </reaction>
</comment>
<evidence type="ECO:0000256" key="7">
    <source>
        <dbReference type="ARBA" id="ARBA00022723"/>
    </source>
</evidence>
<dbReference type="GO" id="GO:0006310">
    <property type="term" value="P:DNA recombination"/>
    <property type="evidence" value="ECO:0007669"/>
    <property type="project" value="UniProtKB-KW"/>
</dbReference>
<evidence type="ECO:0000256" key="19">
    <source>
        <dbReference type="ARBA" id="ARBA00029943"/>
    </source>
</evidence>
<feature type="domain" description="ATP-dependent DNA ligase family profile" evidence="22">
    <location>
        <begin position="330"/>
        <end position="463"/>
    </location>
</feature>
<keyword evidence="12" id="KW-0067">ATP-binding</keyword>
<dbReference type="InterPro" id="IPR014145">
    <property type="entry name" value="LigD_pol_dom"/>
</dbReference>
<dbReference type="Gene3D" id="2.40.50.140">
    <property type="entry name" value="Nucleic acid-binding proteins"/>
    <property type="match status" value="1"/>
</dbReference>
<evidence type="ECO:0000256" key="20">
    <source>
        <dbReference type="ARBA" id="ARBA00034003"/>
    </source>
</evidence>
<dbReference type="NCBIfam" id="TIGR02776">
    <property type="entry name" value="NHEJ_ligase_prk"/>
    <property type="match status" value="1"/>
</dbReference>
<dbReference type="NCBIfam" id="TIGR02779">
    <property type="entry name" value="NHEJ_ligase_lig"/>
    <property type="match status" value="1"/>
</dbReference>
<evidence type="ECO:0000256" key="5">
    <source>
        <dbReference type="ARBA" id="ARBA00022695"/>
    </source>
</evidence>
<evidence type="ECO:0000256" key="1">
    <source>
        <dbReference type="ARBA" id="ARBA00001936"/>
    </source>
</evidence>
<evidence type="ECO:0000256" key="18">
    <source>
        <dbReference type="ARBA" id="ARBA00023268"/>
    </source>
</evidence>
<dbReference type="AlphaFoldDB" id="A0A2W5SLM3"/>
<dbReference type="NCBIfam" id="NF004628">
    <property type="entry name" value="PRK05972.1"/>
    <property type="match status" value="1"/>
</dbReference>
<keyword evidence="14" id="KW-0238">DNA-binding</keyword>
<dbReference type="EMBL" id="QFQD01000062">
    <property type="protein sequence ID" value="PZQ80543.1"/>
    <property type="molecule type" value="Genomic_DNA"/>
</dbReference>
<dbReference type="GO" id="GO:0046872">
    <property type="term" value="F:metal ion binding"/>
    <property type="evidence" value="ECO:0007669"/>
    <property type="project" value="UniProtKB-KW"/>
</dbReference>
<feature type="compositionally biased region" description="Low complexity" evidence="21">
    <location>
        <begin position="201"/>
        <end position="218"/>
    </location>
</feature>